<reference evidence="2 3" key="1">
    <citation type="submission" date="2024-09" db="EMBL/GenBank/DDBJ databases">
        <title>Floridaenema gen nov. (Aerosakkonemataceae, Aerosakkonematales ord. nov., Cyanobacteria) from benthic tropical and subtropical fresh waters, with the description of four new species.</title>
        <authorList>
            <person name="Moretto J.A."/>
            <person name="Berthold D.E."/>
            <person name="Lefler F.W."/>
            <person name="Huang I.-S."/>
            <person name="Laughinghouse H. IV."/>
        </authorList>
    </citation>
    <scope>NUCLEOTIDE SEQUENCE [LARGE SCALE GENOMIC DNA]</scope>
    <source>
        <strain evidence="2 3">BLCC-F154</strain>
    </source>
</reference>
<evidence type="ECO:0000256" key="1">
    <source>
        <dbReference type="SAM" id="Phobius"/>
    </source>
</evidence>
<name>A0ABV4YMF2_9CYAN</name>
<comment type="caution">
    <text evidence="2">The sequence shown here is derived from an EMBL/GenBank/DDBJ whole genome shotgun (WGS) entry which is preliminary data.</text>
</comment>
<keyword evidence="3" id="KW-1185">Reference proteome</keyword>
<gene>
    <name evidence="2" type="ORF">ACE1B6_29400</name>
</gene>
<evidence type="ECO:0000313" key="3">
    <source>
        <dbReference type="Proteomes" id="UP001576776"/>
    </source>
</evidence>
<proteinExistence type="predicted"/>
<keyword evidence="1" id="KW-0472">Membrane</keyword>
<dbReference type="EMBL" id="JBHFNS010000094">
    <property type="protein sequence ID" value="MFB2939389.1"/>
    <property type="molecule type" value="Genomic_DNA"/>
</dbReference>
<sequence>MAKVIKATDIKWAFNKLIDTDPIQGFLHNLCIFVGEIIRSDEIGLIVFRGQPTLMVRIHKIDFETEGNYVEMINFKGSKLKEMLMDFNINNNKPTIIFSGFEVFCYRPKPEKPYHPKMYLTYNRAREKASRILYIMFILGVAPGMNTCIKFAQVDEKTSKKFYDKVSNKEQHSDEIQSLETAIDNWIAEFYTDEIGSKQYKTKNRYPLAPKPLQGCELCVITSDDDGSFIFYQTEV</sequence>
<keyword evidence="1" id="KW-0812">Transmembrane</keyword>
<accession>A0ABV4YMF2</accession>
<evidence type="ECO:0000313" key="2">
    <source>
        <dbReference type="EMBL" id="MFB2939389.1"/>
    </source>
</evidence>
<feature type="transmembrane region" description="Helical" evidence="1">
    <location>
        <begin position="132"/>
        <end position="152"/>
    </location>
</feature>
<dbReference type="Proteomes" id="UP001576776">
    <property type="component" value="Unassembled WGS sequence"/>
</dbReference>
<organism evidence="2 3">
    <name type="scientific">Floridaenema fluviatile BLCC-F154</name>
    <dbReference type="NCBI Taxonomy" id="3153640"/>
    <lineage>
        <taxon>Bacteria</taxon>
        <taxon>Bacillati</taxon>
        <taxon>Cyanobacteriota</taxon>
        <taxon>Cyanophyceae</taxon>
        <taxon>Oscillatoriophycideae</taxon>
        <taxon>Aerosakkonematales</taxon>
        <taxon>Aerosakkonemataceae</taxon>
        <taxon>Floridanema</taxon>
        <taxon>Floridanema fluviatile</taxon>
    </lineage>
</organism>
<dbReference type="RefSeq" id="WP_413260858.1">
    <property type="nucleotide sequence ID" value="NZ_JBHFNS010000094.1"/>
</dbReference>
<keyword evidence="1" id="KW-1133">Transmembrane helix</keyword>
<protein>
    <submittedName>
        <fullName evidence="2">Uncharacterized protein</fullName>
    </submittedName>
</protein>